<keyword evidence="4 8" id="KW-0554">One-carbon metabolism</keyword>
<reference evidence="11 12" key="1">
    <citation type="submission" date="2016-12" db="EMBL/GenBank/DDBJ databases">
        <authorList>
            <person name="Song W.-J."/>
            <person name="Kurnit D.M."/>
        </authorList>
    </citation>
    <scope>NUCLEOTIDE SEQUENCE [LARGE SCALE GENOMIC DNA]</scope>
    <source>
        <strain evidence="11 12">ATCC 49181</strain>
    </source>
</reference>
<keyword evidence="12" id="KW-1185">Reference proteome</keyword>
<evidence type="ECO:0000256" key="9">
    <source>
        <dbReference type="RuleBase" id="RU004474"/>
    </source>
</evidence>
<evidence type="ECO:0000256" key="2">
    <source>
        <dbReference type="ARBA" id="ARBA00009539"/>
    </source>
</evidence>
<evidence type="ECO:0000256" key="6">
    <source>
        <dbReference type="ARBA" id="ARBA00023002"/>
    </source>
</evidence>
<dbReference type="EMBL" id="FSRO01000001">
    <property type="protein sequence ID" value="SIO34564.1"/>
    <property type="molecule type" value="Genomic_DNA"/>
</dbReference>
<dbReference type="EC" id="1.5.1.3" evidence="3 8"/>
<dbReference type="STRING" id="44575.SAMN05216419_100155"/>
<evidence type="ECO:0000313" key="12">
    <source>
        <dbReference type="Proteomes" id="UP000185062"/>
    </source>
</evidence>
<feature type="domain" description="DHFR" evidence="10">
    <location>
        <begin position="5"/>
        <end position="167"/>
    </location>
</feature>
<dbReference type="GO" id="GO:0070401">
    <property type="term" value="F:NADP+ binding"/>
    <property type="evidence" value="ECO:0007669"/>
    <property type="project" value="UniProtKB-ARBA"/>
</dbReference>
<dbReference type="PIRSF" id="PIRSF000194">
    <property type="entry name" value="DHFR"/>
    <property type="match status" value="1"/>
</dbReference>
<dbReference type="PRINTS" id="PR00070">
    <property type="entry name" value="DHFR"/>
</dbReference>
<dbReference type="Pfam" id="PF00186">
    <property type="entry name" value="DHFR_1"/>
    <property type="match status" value="1"/>
</dbReference>
<keyword evidence="5 8" id="KW-0521">NADP</keyword>
<dbReference type="FunFam" id="3.40.430.10:FF:000001">
    <property type="entry name" value="Dihydrofolate reductase"/>
    <property type="match status" value="1"/>
</dbReference>
<evidence type="ECO:0000256" key="3">
    <source>
        <dbReference type="ARBA" id="ARBA00012856"/>
    </source>
</evidence>
<dbReference type="GO" id="GO:0005829">
    <property type="term" value="C:cytosol"/>
    <property type="evidence" value="ECO:0007669"/>
    <property type="project" value="TreeGrafter"/>
</dbReference>
<comment type="catalytic activity">
    <reaction evidence="8">
        <text>(6S)-5,6,7,8-tetrahydrofolate + NADP(+) = 7,8-dihydrofolate + NADPH + H(+)</text>
        <dbReference type="Rhea" id="RHEA:15009"/>
        <dbReference type="ChEBI" id="CHEBI:15378"/>
        <dbReference type="ChEBI" id="CHEBI:57451"/>
        <dbReference type="ChEBI" id="CHEBI:57453"/>
        <dbReference type="ChEBI" id="CHEBI:57783"/>
        <dbReference type="ChEBI" id="CHEBI:58349"/>
        <dbReference type="EC" id="1.5.1.3"/>
    </reaction>
</comment>
<dbReference type="UniPathway" id="UPA00077">
    <property type="reaction ID" value="UER00158"/>
</dbReference>
<dbReference type="GO" id="GO:0046655">
    <property type="term" value="P:folic acid metabolic process"/>
    <property type="evidence" value="ECO:0007669"/>
    <property type="project" value="TreeGrafter"/>
</dbReference>
<comment type="function">
    <text evidence="7 8">Key enzyme in folate metabolism. Catalyzes an essential reaction for de novo glycine and purine synthesis, and for DNA precursor synthesis.</text>
</comment>
<comment type="similarity">
    <text evidence="2 8 9">Belongs to the dihydrofolate reductase family.</text>
</comment>
<gene>
    <name evidence="11" type="ORF">SAMN02743940_2010</name>
</gene>
<dbReference type="SUPFAM" id="SSF53597">
    <property type="entry name" value="Dihydrofolate reductase-like"/>
    <property type="match status" value="1"/>
</dbReference>
<dbReference type="GO" id="GO:0006730">
    <property type="term" value="P:one-carbon metabolic process"/>
    <property type="evidence" value="ECO:0007669"/>
    <property type="project" value="UniProtKB-KW"/>
</dbReference>
<evidence type="ECO:0000256" key="7">
    <source>
        <dbReference type="ARBA" id="ARBA00025067"/>
    </source>
</evidence>
<dbReference type="PANTHER" id="PTHR48069">
    <property type="entry name" value="DIHYDROFOLATE REDUCTASE"/>
    <property type="match status" value="1"/>
</dbReference>
<protein>
    <recommendedName>
        <fullName evidence="3 8">Dihydrofolate reductase</fullName>
        <ecNumber evidence="3 8">1.5.1.3</ecNumber>
    </recommendedName>
</protein>
<dbReference type="InterPro" id="IPR012259">
    <property type="entry name" value="DHFR"/>
</dbReference>
<name>A0A1N6IRH7_9PROT</name>
<dbReference type="InterPro" id="IPR001796">
    <property type="entry name" value="DHFR_dom"/>
</dbReference>
<accession>A0A1N6IRH7</accession>
<dbReference type="InterPro" id="IPR017925">
    <property type="entry name" value="DHFR_CS"/>
</dbReference>
<organism evidence="11 12">
    <name type="scientific">Nitrosomonas cryotolerans ATCC 49181</name>
    <dbReference type="NCBI Taxonomy" id="1131553"/>
    <lineage>
        <taxon>Bacteria</taxon>
        <taxon>Pseudomonadati</taxon>
        <taxon>Pseudomonadota</taxon>
        <taxon>Betaproteobacteria</taxon>
        <taxon>Nitrosomonadales</taxon>
        <taxon>Nitrosomonadaceae</taxon>
        <taxon>Nitrosomonas</taxon>
    </lineage>
</organism>
<evidence type="ECO:0000256" key="4">
    <source>
        <dbReference type="ARBA" id="ARBA00022563"/>
    </source>
</evidence>
<evidence type="ECO:0000256" key="1">
    <source>
        <dbReference type="ARBA" id="ARBA00004903"/>
    </source>
</evidence>
<dbReference type="RefSeq" id="WP_028460480.1">
    <property type="nucleotide sequence ID" value="NZ_FSRO01000001.1"/>
</dbReference>
<dbReference type="Proteomes" id="UP000185062">
    <property type="component" value="Unassembled WGS sequence"/>
</dbReference>
<dbReference type="PANTHER" id="PTHR48069:SF3">
    <property type="entry name" value="DIHYDROFOLATE REDUCTASE"/>
    <property type="match status" value="1"/>
</dbReference>
<dbReference type="AlphaFoldDB" id="A0A1N6IRH7"/>
<evidence type="ECO:0000256" key="5">
    <source>
        <dbReference type="ARBA" id="ARBA00022857"/>
    </source>
</evidence>
<evidence type="ECO:0000256" key="8">
    <source>
        <dbReference type="PIRNR" id="PIRNR000194"/>
    </source>
</evidence>
<dbReference type="PROSITE" id="PS00075">
    <property type="entry name" value="DHFR_1"/>
    <property type="match status" value="1"/>
</dbReference>
<evidence type="ECO:0000313" key="11">
    <source>
        <dbReference type="EMBL" id="SIO34564.1"/>
    </source>
</evidence>
<dbReference type="InterPro" id="IPR024072">
    <property type="entry name" value="DHFR-like_dom_sf"/>
</dbReference>
<dbReference type="Gene3D" id="3.40.430.10">
    <property type="entry name" value="Dihydrofolate Reductase, subunit A"/>
    <property type="match status" value="1"/>
</dbReference>
<dbReference type="PROSITE" id="PS51330">
    <property type="entry name" value="DHFR_2"/>
    <property type="match status" value="1"/>
</dbReference>
<keyword evidence="6 8" id="KW-0560">Oxidoreductase</keyword>
<dbReference type="GO" id="GO:0004146">
    <property type="term" value="F:dihydrofolate reductase activity"/>
    <property type="evidence" value="ECO:0007669"/>
    <property type="project" value="UniProtKB-EC"/>
</dbReference>
<dbReference type="eggNOG" id="COG0262">
    <property type="taxonomic scope" value="Bacteria"/>
</dbReference>
<dbReference type="GO" id="GO:0046654">
    <property type="term" value="P:tetrahydrofolate biosynthetic process"/>
    <property type="evidence" value="ECO:0007669"/>
    <property type="project" value="UniProtKB-UniPathway"/>
</dbReference>
<proteinExistence type="inferred from homology"/>
<evidence type="ECO:0000259" key="10">
    <source>
        <dbReference type="PROSITE" id="PS51330"/>
    </source>
</evidence>
<sequence length="169" mass="19353">MNASHLSILVAMAKNRVIGKDNTLPWYLPADLRHFKALTLGNHIIMGRKTYESIGKPLSGRTNIIITHQVNYHAPGAIIVNSIGDALRLYTDRDDKNTQGFIIGGAELYQQMLGLCQRIYMTELQHNFEGDTFFPNLNPDEWNETIREKHYSDGKDPLEFHFIVLDRKI</sequence>
<dbReference type="GO" id="GO:0046452">
    <property type="term" value="P:dihydrofolate metabolic process"/>
    <property type="evidence" value="ECO:0007669"/>
    <property type="project" value="TreeGrafter"/>
</dbReference>
<comment type="pathway">
    <text evidence="1 8">Cofactor biosynthesis; tetrahydrofolate biosynthesis; 5,6,7,8-tetrahydrofolate from 7,8-dihydrofolate: step 1/1.</text>
</comment>
<dbReference type="CDD" id="cd00209">
    <property type="entry name" value="DHFR"/>
    <property type="match status" value="1"/>
</dbReference>